<name>A0A9W6BAE9_9CHLO</name>
<dbReference type="Gene3D" id="2.160.10.10">
    <property type="entry name" value="Hexapeptide repeat proteins"/>
    <property type="match status" value="1"/>
</dbReference>
<keyword evidence="4" id="KW-0021">Allosteric enzyme</keyword>
<dbReference type="AlphaFoldDB" id="A0A9W6BAE9"/>
<dbReference type="SUPFAM" id="SSF51161">
    <property type="entry name" value="Trimeric LpxA-like enzymes"/>
    <property type="match status" value="1"/>
</dbReference>
<feature type="region of interest" description="Disordered" evidence="8">
    <location>
        <begin position="346"/>
        <end position="390"/>
    </location>
</feature>
<keyword evidence="7" id="KW-0547">Nucleotide-binding</keyword>
<feature type="compositionally biased region" description="Low complexity" evidence="8">
    <location>
        <begin position="81"/>
        <end position="99"/>
    </location>
</feature>
<dbReference type="Proteomes" id="UP001165080">
    <property type="component" value="Unassembled WGS sequence"/>
</dbReference>
<comment type="caution">
    <text evidence="10">The sequence shown here is derived from an EMBL/GenBank/DDBJ whole genome shotgun (WGS) entry which is preliminary data.</text>
</comment>
<evidence type="ECO:0000313" key="10">
    <source>
        <dbReference type="EMBL" id="GLC47886.1"/>
    </source>
</evidence>
<gene>
    <name evidence="10" type="primary">PLEST000531</name>
    <name evidence="10" type="ORF">PLESTB_000036400</name>
</gene>
<keyword evidence="11" id="KW-1185">Reference proteome</keyword>
<evidence type="ECO:0000313" key="11">
    <source>
        <dbReference type="Proteomes" id="UP001165080"/>
    </source>
</evidence>
<evidence type="ECO:0000256" key="2">
    <source>
        <dbReference type="ARBA" id="ARBA00010443"/>
    </source>
</evidence>
<feature type="compositionally biased region" description="Low complexity" evidence="8">
    <location>
        <begin position="371"/>
        <end position="387"/>
    </location>
</feature>
<evidence type="ECO:0000256" key="4">
    <source>
        <dbReference type="ARBA" id="ARBA00022533"/>
    </source>
</evidence>
<dbReference type="GO" id="GO:0005978">
    <property type="term" value="P:glycogen biosynthetic process"/>
    <property type="evidence" value="ECO:0007669"/>
    <property type="project" value="InterPro"/>
</dbReference>
<dbReference type="InterPro" id="IPR029044">
    <property type="entry name" value="Nucleotide-diphossugar_trans"/>
</dbReference>
<evidence type="ECO:0000256" key="8">
    <source>
        <dbReference type="SAM" id="MobiDB-lite"/>
    </source>
</evidence>
<reference evidence="10 11" key="1">
    <citation type="journal article" date="2023" name="Commun. Biol.">
        <title>Reorganization of the ancestral sex-determining regions during the evolution of trioecy in Pleodorina starrii.</title>
        <authorList>
            <person name="Takahashi K."/>
            <person name="Suzuki S."/>
            <person name="Kawai-Toyooka H."/>
            <person name="Yamamoto K."/>
            <person name="Hamaji T."/>
            <person name="Ootsuki R."/>
            <person name="Yamaguchi H."/>
            <person name="Kawachi M."/>
            <person name="Higashiyama T."/>
            <person name="Nozaki H."/>
        </authorList>
    </citation>
    <scope>NUCLEOTIDE SEQUENCE [LARGE SCALE GENOMIC DNA]</scope>
    <source>
        <strain evidence="10 11">NIES-4479</strain>
    </source>
</reference>
<dbReference type="Pfam" id="PF00483">
    <property type="entry name" value="NTP_transferase"/>
    <property type="match status" value="2"/>
</dbReference>
<organism evidence="10 11">
    <name type="scientific">Pleodorina starrii</name>
    <dbReference type="NCBI Taxonomy" id="330485"/>
    <lineage>
        <taxon>Eukaryota</taxon>
        <taxon>Viridiplantae</taxon>
        <taxon>Chlorophyta</taxon>
        <taxon>core chlorophytes</taxon>
        <taxon>Chlorophyceae</taxon>
        <taxon>CS clade</taxon>
        <taxon>Chlamydomonadales</taxon>
        <taxon>Volvocaceae</taxon>
        <taxon>Pleodorina</taxon>
    </lineage>
</organism>
<feature type="domain" description="Nucleotidyl transferase" evidence="9">
    <location>
        <begin position="136"/>
        <end position="328"/>
    </location>
</feature>
<keyword evidence="5" id="KW-0808">Transferase</keyword>
<dbReference type="GO" id="GO:0008878">
    <property type="term" value="F:glucose-1-phosphate adenylyltransferase activity"/>
    <property type="evidence" value="ECO:0007669"/>
    <property type="project" value="UniProtKB-EC"/>
</dbReference>
<dbReference type="EMBL" id="BRXU01000001">
    <property type="protein sequence ID" value="GLC47886.1"/>
    <property type="molecule type" value="Genomic_DNA"/>
</dbReference>
<feature type="region of interest" description="Disordered" evidence="8">
    <location>
        <begin position="25"/>
        <end position="45"/>
    </location>
</feature>
<evidence type="ECO:0000256" key="6">
    <source>
        <dbReference type="ARBA" id="ARBA00022695"/>
    </source>
</evidence>
<dbReference type="InterPro" id="IPR011831">
    <property type="entry name" value="ADP-Glc_PPase"/>
</dbReference>
<sequence>MLTRRTPGQCSRRVELCNIFSRQGHVAHASRMQRSPSSRLLASARQQEPLDVNALASCLTQPRQLLDRKGAFGGASGSRLAATEAGSGASSSDSSPTATRRPRRRPGQEQIEEMILESGALSRQGEPIWPRGNLTAVILGGGETDSRRLFPLTQFRTLPAIPFGGAYRIIDILMSNLLNSGVNKVHILTAYNSYSLNRHLQRTYDMSGGVPYGGDGYIEVVANTLSPDSQQWALGTAGCVRQFMSYFDTNTKNRFIEDILILPGDHVYCTDLTPVIAYHHSTGADLTIVCRPVSGEMAKRLGVVKLDADNRIRTFREKPSRDQLSELAMSDDEMRPFLMANAQQQQYLHSGRRRGSHRRGSGSSGSGSSGNGASSSGQSSPSGAGSSVDDGGDELAAARALWAARGNARVGAGGSGGRVVLDTMTSGDEVELGQRSPGFVGSTGIYIFRREVLADALSRHYKAHDFGREIIPKLIREGARVHAYRLPGYWADIGGSVGDFYEANMALLGDPPSINFDTPIETPMFRFPLTIPASQMRGSRVASAMVSAGCIIQDATIRNSVVGPRSIIGSRVTVSDSVVMGADHYEHERPQQRPISPTHPPMGIGEDSVVQRAILDLNCRIGRGVKLVNKEGVYESFDRAVQGMYVRDGVIVLARDTVVPDGTVF</sequence>
<feature type="region of interest" description="Disordered" evidence="8">
    <location>
        <begin position="76"/>
        <end position="108"/>
    </location>
</feature>
<dbReference type="GO" id="GO:0000166">
    <property type="term" value="F:nucleotide binding"/>
    <property type="evidence" value="ECO:0007669"/>
    <property type="project" value="UniProtKB-KW"/>
</dbReference>
<dbReference type="InterPro" id="IPR005835">
    <property type="entry name" value="NTP_transferase_dom"/>
</dbReference>
<protein>
    <recommendedName>
        <fullName evidence="3">glucose-1-phosphate adenylyltransferase</fullName>
        <ecNumber evidence="3">2.7.7.27</ecNumber>
    </recommendedName>
</protein>
<dbReference type="SUPFAM" id="SSF53448">
    <property type="entry name" value="Nucleotide-diphospho-sugar transferases"/>
    <property type="match status" value="2"/>
</dbReference>
<dbReference type="PANTHER" id="PTHR43523:SF12">
    <property type="entry name" value="GLUCOSE-1-PHOSPHATE ADENYLYLTRANSFERASE LARGE SUBUNIT 1, CHLOROPLASTIC-RELATED"/>
    <property type="match status" value="1"/>
</dbReference>
<dbReference type="CDD" id="cd04651">
    <property type="entry name" value="LbH_G1P_AT_C"/>
    <property type="match status" value="1"/>
</dbReference>
<feature type="compositionally biased region" description="Basic residues" evidence="8">
    <location>
        <begin position="350"/>
        <end position="360"/>
    </location>
</feature>
<dbReference type="InterPro" id="IPR011004">
    <property type="entry name" value="Trimer_LpxA-like_sf"/>
</dbReference>
<keyword evidence="6" id="KW-0548">Nucleotidyltransferase</keyword>
<evidence type="ECO:0000256" key="5">
    <source>
        <dbReference type="ARBA" id="ARBA00022679"/>
    </source>
</evidence>
<dbReference type="Gene3D" id="3.90.550.10">
    <property type="entry name" value="Spore Coat Polysaccharide Biosynthesis Protein SpsA, Chain A"/>
    <property type="match status" value="1"/>
</dbReference>
<dbReference type="PANTHER" id="PTHR43523">
    <property type="entry name" value="GLUCOSE-1-PHOSPHATE ADENYLYLTRANSFERASE-RELATED"/>
    <property type="match status" value="1"/>
</dbReference>
<feature type="domain" description="Nucleotidyl transferase" evidence="9">
    <location>
        <begin position="442"/>
        <end position="507"/>
    </location>
</feature>
<evidence type="ECO:0000256" key="7">
    <source>
        <dbReference type="ARBA" id="ARBA00022741"/>
    </source>
</evidence>
<dbReference type="EC" id="2.7.7.27" evidence="3"/>
<proteinExistence type="inferred from homology"/>
<dbReference type="Pfam" id="PF25247">
    <property type="entry name" value="LbH_GLGC"/>
    <property type="match status" value="1"/>
</dbReference>
<evidence type="ECO:0000256" key="1">
    <source>
        <dbReference type="ARBA" id="ARBA00000956"/>
    </source>
</evidence>
<comment type="catalytic activity">
    <reaction evidence="1">
        <text>alpha-D-glucose 1-phosphate + ATP + H(+) = ADP-alpha-D-glucose + diphosphate</text>
        <dbReference type="Rhea" id="RHEA:12120"/>
        <dbReference type="ChEBI" id="CHEBI:15378"/>
        <dbReference type="ChEBI" id="CHEBI:30616"/>
        <dbReference type="ChEBI" id="CHEBI:33019"/>
        <dbReference type="ChEBI" id="CHEBI:57498"/>
        <dbReference type="ChEBI" id="CHEBI:58601"/>
        <dbReference type="EC" id="2.7.7.27"/>
    </reaction>
</comment>
<evidence type="ECO:0000256" key="3">
    <source>
        <dbReference type="ARBA" id="ARBA00012460"/>
    </source>
</evidence>
<accession>A0A9W6BAE9</accession>
<evidence type="ECO:0000259" key="9">
    <source>
        <dbReference type="Pfam" id="PF00483"/>
    </source>
</evidence>
<comment type="similarity">
    <text evidence="2">Belongs to the bacterial/plant glucose-1-phosphate adenylyltransferase family.</text>
</comment>
<feature type="compositionally biased region" description="Low complexity" evidence="8">
    <location>
        <begin position="34"/>
        <end position="45"/>
    </location>
</feature>